<proteinExistence type="predicted"/>
<dbReference type="PANTHER" id="PTHR43539:SF78">
    <property type="entry name" value="FLAVIN-CONTAINING MONOOXYGENASE"/>
    <property type="match status" value="1"/>
</dbReference>
<comment type="caution">
    <text evidence="2">The sequence shown here is derived from an EMBL/GenBank/DDBJ whole genome shotgun (WGS) entry which is preliminary data.</text>
</comment>
<keyword evidence="3" id="KW-1185">Reference proteome</keyword>
<gene>
    <name evidence="2" type="ORF">HKK74_24575</name>
</gene>
<evidence type="ECO:0000256" key="1">
    <source>
        <dbReference type="ARBA" id="ARBA00023002"/>
    </source>
</evidence>
<dbReference type="RefSeq" id="WP_187245693.1">
    <property type="nucleotide sequence ID" value="NZ_BAAAOK010000001.1"/>
</dbReference>
<reference evidence="2 3" key="1">
    <citation type="submission" date="2020-06" db="EMBL/GenBank/DDBJ databases">
        <title>Actinomadura xiongansis sp. nov., isolated from soil of Baiyangdian.</title>
        <authorList>
            <person name="Zhang X."/>
        </authorList>
    </citation>
    <scope>NUCLEOTIDE SEQUENCE [LARGE SCALE GENOMIC DNA]</scope>
    <source>
        <strain evidence="2 3">HBUM206468</strain>
    </source>
</reference>
<dbReference type="Pfam" id="PF13738">
    <property type="entry name" value="Pyr_redox_3"/>
    <property type="match status" value="1"/>
</dbReference>
<name>A0ABR7LUY0_9ACTN</name>
<dbReference type="Proteomes" id="UP000805614">
    <property type="component" value="Unassembled WGS sequence"/>
</dbReference>
<dbReference type="InterPro" id="IPR050982">
    <property type="entry name" value="Auxin_biosynth/cation_transpt"/>
</dbReference>
<dbReference type="PRINTS" id="PR00469">
    <property type="entry name" value="PNDRDTASEII"/>
</dbReference>
<evidence type="ECO:0000313" key="2">
    <source>
        <dbReference type="EMBL" id="MBC6468647.1"/>
    </source>
</evidence>
<dbReference type="InterPro" id="IPR036188">
    <property type="entry name" value="FAD/NAD-bd_sf"/>
</dbReference>
<sequence>MADDSVRHPVAVIGAGPAGLATAAALRARGVPSMVLERETELAASWRGHYDRLHLHTVRWLSHLPGYRIPRQEGPWVSRDGVIRYLERYAAHHELEVRTGVRVDRVERDDRGWTLRSPTGDVRATAVVVATGYNHSPLQPNWPGREHFTGQLLHARDYRNGGPYRGRDVLVVGAGNTGAEIAVDLAEHGASRVRLAFRTPPYILRRSQFGIPTQLTAVLLRHVPAVVADRLAEPVRKMSVPRLHHKGLPDPGPGVYSRAARGEIPVLDVGVVDAILAGRVEPVPALIGFDGAKVCLVDGTAIDPDVVVVATGYRRGLEPLVGHLGVLDGLGLPLAHGARTHHAAPHLHFLGYTNPASGMFREIAIDARRIAAALRRSLTRRTP</sequence>
<dbReference type="Gene3D" id="3.50.50.60">
    <property type="entry name" value="FAD/NAD(P)-binding domain"/>
    <property type="match status" value="1"/>
</dbReference>
<organism evidence="2 3">
    <name type="scientific">Actinomadura alba</name>
    <dbReference type="NCBI Taxonomy" id="406431"/>
    <lineage>
        <taxon>Bacteria</taxon>
        <taxon>Bacillati</taxon>
        <taxon>Actinomycetota</taxon>
        <taxon>Actinomycetes</taxon>
        <taxon>Streptosporangiales</taxon>
        <taxon>Thermomonosporaceae</taxon>
        <taxon>Actinomadura</taxon>
    </lineage>
</organism>
<evidence type="ECO:0000313" key="3">
    <source>
        <dbReference type="Proteomes" id="UP000805614"/>
    </source>
</evidence>
<dbReference type="EMBL" id="JABVEC010000020">
    <property type="protein sequence ID" value="MBC6468647.1"/>
    <property type="molecule type" value="Genomic_DNA"/>
</dbReference>
<accession>A0ABR7LUY0</accession>
<dbReference type="PANTHER" id="PTHR43539">
    <property type="entry name" value="FLAVIN-BINDING MONOOXYGENASE-LIKE PROTEIN (AFU_ORTHOLOGUE AFUA_4G09220)"/>
    <property type="match status" value="1"/>
</dbReference>
<protein>
    <submittedName>
        <fullName evidence="2">NAD(P)/FAD-dependent oxidoreductase</fullName>
    </submittedName>
</protein>
<keyword evidence="1" id="KW-0560">Oxidoreductase</keyword>
<dbReference type="SUPFAM" id="SSF51905">
    <property type="entry name" value="FAD/NAD(P)-binding domain"/>
    <property type="match status" value="2"/>
</dbReference>
<dbReference type="PRINTS" id="PR00368">
    <property type="entry name" value="FADPNR"/>
</dbReference>